<evidence type="ECO:0000313" key="4">
    <source>
        <dbReference type="Proteomes" id="UP000253676"/>
    </source>
</evidence>
<feature type="region of interest" description="Disordered" evidence="1">
    <location>
        <begin position="1731"/>
        <end position="1756"/>
    </location>
</feature>
<dbReference type="OrthoDB" id="9765957at2"/>
<feature type="compositionally biased region" description="Polar residues" evidence="1">
    <location>
        <begin position="400"/>
        <end position="410"/>
    </location>
</feature>
<accession>A0A366B2R2</accession>
<evidence type="ECO:0000313" key="3">
    <source>
        <dbReference type="EMBL" id="RBN51296.1"/>
    </source>
</evidence>
<organism evidence="3 4">
    <name type="scientific">Flavobacterium psychrolimnae</name>
    <dbReference type="NCBI Taxonomy" id="249351"/>
    <lineage>
        <taxon>Bacteria</taxon>
        <taxon>Pseudomonadati</taxon>
        <taxon>Bacteroidota</taxon>
        <taxon>Flavobacteriia</taxon>
        <taxon>Flavobacteriales</taxon>
        <taxon>Flavobacteriaceae</taxon>
        <taxon>Flavobacterium</taxon>
    </lineage>
</organism>
<protein>
    <submittedName>
        <fullName evidence="3">Uncharacterized protein</fullName>
    </submittedName>
</protein>
<keyword evidence="4" id="KW-1185">Reference proteome</keyword>
<dbReference type="RefSeq" id="WP_113633679.1">
    <property type="nucleotide sequence ID" value="NZ_QNUX01000002.1"/>
</dbReference>
<feature type="signal peptide" evidence="2">
    <location>
        <begin position="1"/>
        <end position="18"/>
    </location>
</feature>
<feature type="compositionally biased region" description="Polar residues" evidence="1">
    <location>
        <begin position="1109"/>
        <end position="1118"/>
    </location>
</feature>
<evidence type="ECO:0000256" key="1">
    <source>
        <dbReference type="SAM" id="MobiDB-lite"/>
    </source>
</evidence>
<feature type="chain" id="PRO_5016628300" evidence="2">
    <location>
        <begin position="19"/>
        <end position="2652"/>
    </location>
</feature>
<feature type="compositionally biased region" description="Polar residues" evidence="1">
    <location>
        <begin position="1745"/>
        <end position="1756"/>
    </location>
</feature>
<feature type="compositionally biased region" description="Polar residues" evidence="1">
    <location>
        <begin position="1418"/>
        <end position="1430"/>
    </location>
</feature>
<name>A0A366B2R2_9FLAO</name>
<dbReference type="Proteomes" id="UP000253676">
    <property type="component" value="Unassembled WGS sequence"/>
</dbReference>
<comment type="caution">
    <text evidence="3">The sequence shown here is derived from an EMBL/GenBank/DDBJ whole genome shotgun (WGS) entry which is preliminary data.</text>
</comment>
<feature type="region of interest" description="Disordered" evidence="1">
    <location>
        <begin position="389"/>
        <end position="410"/>
    </location>
</feature>
<evidence type="ECO:0000256" key="2">
    <source>
        <dbReference type="SAM" id="SignalP"/>
    </source>
</evidence>
<feature type="region of interest" description="Disordered" evidence="1">
    <location>
        <begin position="1401"/>
        <end position="1430"/>
    </location>
</feature>
<sequence length="2652" mass="277116">MKKIILLFIFFLCAKSFAQTNGITYQALILNPTEGKVSTATNTNSPLVSKDICMLFKFVDEFSNVEYQEVIRTKTDPYGMVNLIIGTGTQTAGYSTSFDKISWDSVQKNLVVGISFTGDCSSFTEISNQPFSSVPFAYSSINAVNVTGVVALENGGTNATTVLGAKTNLGLENVDNTTDLNKPISTASKLALNLKEDTINKSTNVTTDGNSDIKYPTVKSVKNYVDSSVSFNLSGLTNEISRATLAENAIAANLVTETERATLAETNSATAITAETTRATLAEATKEDAANKSTDGSFASNSDVKFPTEKATKTYVDATASSSSLALNNEISRATLAENAIAANLVMQTERATLAETTNTTAITAETNRATLAEATLTTNFTAEVNRATTAEATKEDTANKSTDGSFTSNSDVKFPTEKATKTYVDASASSNSLALNNEISRATLAENNIAANLVLETERATLAETTLSTNLIAETNRATIAEATKEDAANKSTDGSFTSNSDVKFPTEKATKTYVDATASSNSFALNNEISRATLAENTIATNLTLETERATLAETTLATNLAAETNRATTAEATKENAINKSIDGSFASNSDVKFPTEKATKTYVDASASSNSLALNNEISRATLAETNNATAITAETTRATLAEATLTTNLTAEVNRATTAEATKENSINKSIDGSFASNSDVKFPTEKATKTYVDATASSNSLALINEISRATTAENTIVANLVSETERATLAEATNATAINAETNRANLAETTLTTNLTAEVNRATTAEATKEDAANKSTDGSFTLNSDVKFPTEKATKTYVDASASSNSLALTNEISRATLAENTIAANLVSENERATLAEATNATAITAETNRATLAETTLSTNLNAEVIRATAAEATKEDAVNKSIDGSFASNSDVKFPTEKATKTYVDASASSNSLALNNEISRATLAENTIAANLVSETERATSAEANNATAITAETNRATLAENTLTTNLAAEVNRAKTAEATKEDAANKSIDGSFTSNSDVKFPTEKATKTYVDASSSSNSLALTNEVSRATLVENTIAANLVLETERATLAEASNTTAITTETNRANLAETTLTTNLAAEVNRATTAEATKEDSVNKSTDGSFASNSDVKFPTEKATKTYVDATASSNSLALTNEISRATLAENTIAANLVSETERATSAEANNATAITAETNRATLAETTLTTNLTAEVNRATVAETSKEDAVNKSTDGTFTSNSDVKFPTEKATKMYVDASASSNSLALTNEISRATLAETNNATAITAETTRATLAEATLTTNLTAEVNRATTAEATKEDAVNKSTDGSFVANSDVKFPTEKATKTYVDASASSNSLALTNEITRATTAENIIAANLVSETERATLAETSNATAITSEITRATLAETTLTTNLTAEVNRATSSEATKEDSSNKSTDGSFASNSDVKFPTEKATKTYVDATASSNSLALTNEISRATLAENTIAANLVSETERATSAEANNAIAITAETNRATLAESTLTTNLTAEVNRATTAEATKEDTINKSTDGSFTSNSDVKFPTEKATKTYVDASASSNSLALNNEIIRATTAENTIAANLVSETERATLAEATSSTNLTAETNRATLAEATLATNLAAEVNRATIAEATKEDAANKSTDGSFTSNSDVKFPTEKATKTYVDVSASSSSLALTNEISRATTAENNIAANLVLETERATLAEATNATAITAETTRATLAEATLTTNLTAEVNRATTSEATKEDAANKSTDGSFTSNSDVKFPTEKATKTYVDASASSNSLALTNEISRATLAENTIAANLVLETERATLAEATNATAITAETNRATLAEATLSTNLTAETNRATLAENTLSTNLTAEVNRATAAEATKEDAANKSTDATFTSNSDVKFPTEKATKTYVDASASSNSLALTNEISRATLAENAIAANLVTETERATLSETNNATAITSETNRATLAETNNATAITAETTRATLAEATKEDAANKSTDGSFTSNSDVKFPTEKATKTYVDASASSNSLALTNEISRATLAETTNATAITTEVNRAIVAEAKKEDAVNKSTDGSFTSNSDVKFPTEKATKTYVDASSSSNSLALTNEISRATLAENTIASNLVIETERATLAENTLATNLDLKANLASPNFTGTPSLPTGTIAVTQSAENNSTALATTAFVTAANATNANLTGDVTSIGNLTTIATNVITTTKIADSNITNAKLDKANIPLSGFGVAASAVALGNNKLTEVADPTNPQDAATKNYVDALTSIGVTGNGTTNYIPKFSSSRALANSLIFDSGTQIGIGTNAPTSLFQIGGNGSGDNPLKYDYDGGGNGALKFGFRQYEYRIKSNQNSGVLENLTFSYYNQSTGVDSDRFVIANDGIYIPGKLNVTGTVNGGAATLSSLNVNNSQFNVNSSTNTIGFFTDSPTSKFQIGGDGNFDNPLKYDYGYGSGEGALKFGFRQNEFRIKTNQNSGVLEKLTFSYYKNADGTDIESMHIDNNGVVSITKLAVTAGSPGNGKVLTSDAFGNASWVAPVVASSNEFVDLTTTQTIAGAKTFSSTVTGNSFVKSGGTSAQYLMADGTVSTGAAPVREVADETSAAASQNSFTLTQTPSINSKVKMYVNGIRISNAAYSVSGTTLTYFPANNGSYILSVNDRVQFDYFY</sequence>
<dbReference type="EMBL" id="QNUX01000002">
    <property type="protein sequence ID" value="RBN51296.1"/>
    <property type="molecule type" value="Genomic_DNA"/>
</dbReference>
<keyword evidence="2" id="KW-0732">Signal</keyword>
<feature type="region of interest" description="Disordered" evidence="1">
    <location>
        <begin position="1098"/>
        <end position="1118"/>
    </location>
</feature>
<proteinExistence type="predicted"/>
<reference evidence="3 4" key="1">
    <citation type="submission" date="2018-07" db="EMBL/GenBank/DDBJ databases">
        <title>Complete genome sequence of Flavobacterium psychrolimnae LMG 22018.</title>
        <authorList>
            <person name="Kim D.-U."/>
        </authorList>
    </citation>
    <scope>NUCLEOTIDE SEQUENCE [LARGE SCALE GENOMIC DNA]</scope>
    <source>
        <strain evidence="3 4">LMG 22018</strain>
    </source>
</reference>
<gene>
    <name evidence="3" type="ORF">DR980_02425</name>
</gene>